<feature type="transmembrane region" description="Helical" evidence="1">
    <location>
        <begin position="42"/>
        <end position="60"/>
    </location>
</feature>
<accession>W8F913</accession>
<gene>
    <name evidence="2" type="ORF">Hsw_2625</name>
</gene>
<dbReference type="KEGG" id="hsw:Hsw_2625"/>
<organism evidence="2 3">
    <name type="scientific">Hymenobacter swuensis DY53</name>
    <dbReference type="NCBI Taxonomy" id="1227739"/>
    <lineage>
        <taxon>Bacteria</taxon>
        <taxon>Pseudomonadati</taxon>
        <taxon>Bacteroidota</taxon>
        <taxon>Cytophagia</taxon>
        <taxon>Cytophagales</taxon>
        <taxon>Hymenobacteraceae</taxon>
        <taxon>Hymenobacter</taxon>
    </lineage>
</organism>
<keyword evidence="1" id="KW-0812">Transmembrane</keyword>
<protein>
    <submittedName>
        <fullName evidence="2">Uncharacterized protein</fullName>
    </submittedName>
</protein>
<proteinExistence type="predicted"/>
<reference evidence="2 3" key="1">
    <citation type="submission" date="2014-01" db="EMBL/GenBank/DDBJ databases">
        <title>Complete genome sequence of ionizing-radiation resistance bacterium Hymenobacter swuensis DY53.</title>
        <authorList>
            <person name="Jung J.-H."/>
            <person name="Jeong S.-W."/>
            <person name="Joe M.-H."/>
            <person name="Cho y.-j."/>
            <person name="Kim M.-K."/>
            <person name="Lim S.-Y."/>
        </authorList>
    </citation>
    <scope>NUCLEOTIDE SEQUENCE [LARGE SCALE GENOMIC DNA]</scope>
    <source>
        <strain evidence="2 3">DY53</strain>
    </source>
</reference>
<evidence type="ECO:0000313" key="2">
    <source>
        <dbReference type="EMBL" id="AHJ98220.1"/>
    </source>
</evidence>
<dbReference type="STRING" id="1227739.Hsw_2625"/>
<dbReference type="EMBL" id="CP007145">
    <property type="protein sequence ID" value="AHJ98220.1"/>
    <property type="molecule type" value="Genomic_DNA"/>
</dbReference>
<evidence type="ECO:0000256" key="1">
    <source>
        <dbReference type="SAM" id="Phobius"/>
    </source>
</evidence>
<sequence>MWAGGFVLLALFLGFMAFVLRVGKRDFVDRAATAEGKERRLLLLILLAPFFALFILYTLLVGF</sequence>
<name>W8F913_9BACT</name>
<dbReference type="PATRIC" id="fig|1227739.3.peg.2816"/>
<dbReference type="HOGENOM" id="CLU_2879798_0_0_10"/>
<evidence type="ECO:0000313" key="3">
    <source>
        <dbReference type="Proteomes" id="UP000019423"/>
    </source>
</evidence>
<keyword evidence="3" id="KW-1185">Reference proteome</keyword>
<dbReference type="Proteomes" id="UP000019423">
    <property type="component" value="Chromosome"/>
</dbReference>
<feature type="transmembrane region" description="Helical" evidence="1">
    <location>
        <begin position="6"/>
        <end position="22"/>
    </location>
</feature>
<keyword evidence="1" id="KW-1133">Transmembrane helix</keyword>
<keyword evidence="1" id="KW-0472">Membrane</keyword>
<dbReference type="AlphaFoldDB" id="W8F913"/>